<keyword evidence="3" id="KW-1185">Reference proteome</keyword>
<evidence type="ECO:0000313" key="2">
    <source>
        <dbReference type="EMBL" id="RSH95592.1"/>
    </source>
</evidence>
<dbReference type="Proteomes" id="UP000279259">
    <property type="component" value="Unassembled WGS sequence"/>
</dbReference>
<name>A0A427YWW1_9TREE</name>
<dbReference type="EMBL" id="RSCD01000001">
    <property type="protein sequence ID" value="RSH95592.1"/>
    <property type="molecule type" value="Genomic_DNA"/>
</dbReference>
<protein>
    <submittedName>
        <fullName evidence="2">Uncharacterized protein</fullName>
    </submittedName>
</protein>
<proteinExistence type="predicted"/>
<dbReference type="AlphaFoldDB" id="A0A427YWW1"/>
<evidence type="ECO:0000313" key="3">
    <source>
        <dbReference type="Proteomes" id="UP000279259"/>
    </source>
</evidence>
<gene>
    <name evidence="2" type="ORF">EHS25_000684</name>
</gene>
<comment type="caution">
    <text evidence="2">The sequence shown here is derived from an EMBL/GenBank/DDBJ whole genome shotgun (WGS) entry which is preliminary data.</text>
</comment>
<evidence type="ECO:0000256" key="1">
    <source>
        <dbReference type="SAM" id="MobiDB-lite"/>
    </source>
</evidence>
<feature type="region of interest" description="Disordered" evidence="1">
    <location>
        <begin position="30"/>
        <end position="75"/>
    </location>
</feature>
<sequence>MQKLEQTYGLMGAREDLGGIELGQALGLDGTVDMREEGETDTVDQGRDAAGGTHTATNGRKRKAKDDQLHHDAPV</sequence>
<accession>A0A427YWW1</accession>
<reference evidence="2 3" key="1">
    <citation type="submission" date="2018-11" db="EMBL/GenBank/DDBJ databases">
        <title>Genome sequence of Saitozyma podzolica DSM 27192.</title>
        <authorList>
            <person name="Aliyu H."/>
            <person name="Gorte O."/>
            <person name="Ochsenreither K."/>
        </authorList>
    </citation>
    <scope>NUCLEOTIDE SEQUENCE [LARGE SCALE GENOMIC DNA]</scope>
    <source>
        <strain evidence="2 3">DSM 27192</strain>
    </source>
</reference>
<organism evidence="2 3">
    <name type="scientific">Saitozyma podzolica</name>
    <dbReference type="NCBI Taxonomy" id="1890683"/>
    <lineage>
        <taxon>Eukaryota</taxon>
        <taxon>Fungi</taxon>
        <taxon>Dikarya</taxon>
        <taxon>Basidiomycota</taxon>
        <taxon>Agaricomycotina</taxon>
        <taxon>Tremellomycetes</taxon>
        <taxon>Tremellales</taxon>
        <taxon>Trimorphomycetaceae</taxon>
        <taxon>Saitozyma</taxon>
    </lineage>
</organism>
<feature type="compositionally biased region" description="Basic and acidic residues" evidence="1">
    <location>
        <begin position="64"/>
        <end position="75"/>
    </location>
</feature>